<keyword evidence="4" id="KW-0436">Ligase</keyword>
<protein>
    <submittedName>
        <fullName evidence="4">Alpha-L-glutamate ligase, RimK family</fullName>
    </submittedName>
</protein>
<dbReference type="InterPro" id="IPR011761">
    <property type="entry name" value="ATP-grasp"/>
</dbReference>
<dbReference type="EMBL" id="LCFQ01000013">
    <property type="protein sequence ID" value="KKS96908.1"/>
    <property type="molecule type" value="Genomic_DNA"/>
</dbReference>
<dbReference type="Proteomes" id="UP000034090">
    <property type="component" value="Unassembled WGS sequence"/>
</dbReference>
<dbReference type="Gene3D" id="3.30.470.20">
    <property type="entry name" value="ATP-grasp fold, B domain"/>
    <property type="match status" value="1"/>
</dbReference>
<dbReference type="PROSITE" id="PS50975">
    <property type="entry name" value="ATP_GRASP"/>
    <property type="match status" value="1"/>
</dbReference>
<dbReference type="Pfam" id="PF08443">
    <property type="entry name" value="RimK"/>
    <property type="match status" value="1"/>
</dbReference>
<dbReference type="GO" id="GO:0009432">
    <property type="term" value="P:SOS response"/>
    <property type="evidence" value="ECO:0007669"/>
    <property type="project" value="TreeGrafter"/>
</dbReference>
<keyword evidence="1" id="KW-0067">ATP-binding</keyword>
<feature type="coiled-coil region" evidence="2">
    <location>
        <begin position="156"/>
        <end position="183"/>
    </location>
</feature>
<proteinExistence type="predicted"/>
<dbReference type="PANTHER" id="PTHR21621:SF0">
    <property type="entry name" value="BETA-CITRYLGLUTAMATE SYNTHASE B-RELATED"/>
    <property type="match status" value="1"/>
</dbReference>
<gene>
    <name evidence="4" type="ORF">UV74_C0013G0030</name>
</gene>
<keyword evidence="2" id="KW-0175">Coiled coil</keyword>
<dbReference type="SUPFAM" id="SSF56059">
    <property type="entry name" value="Glutathione synthetase ATP-binding domain-like"/>
    <property type="match status" value="1"/>
</dbReference>
<name>A0A0G1GDE7_9BACT</name>
<keyword evidence="1" id="KW-0547">Nucleotide-binding</keyword>
<comment type="caution">
    <text evidence="4">The sequence shown here is derived from an EMBL/GenBank/DDBJ whole genome shotgun (WGS) entry which is preliminary data.</text>
</comment>
<organism evidence="4 5">
    <name type="scientific">Candidatus Woesebacteria bacterium GW2011_GWB1_43_14</name>
    <dbReference type="NCBI Taxonomy" id="1618578"/>
    <lineage>
        <taxon>Bacteria</taxon>
        <taxon>Candidatus Woeseibacteriota</taxon>
    </lineage>
</organism>
<evidence type="ECO:0000259" key="3">
    <source>
        <dbReference type="PROSITE" id="PS50975"/>
    </source>
</evidence>
<reference evidence="4 5" key="1">
    <citation type="journal article" date="2015" name="Nature">
        <title>rRNA introns, odd ribosomes, and small enigmatic genomes across a large radiation of phyla.</title>
        <authorList>
            <person name="Brown C.T."/>
            <person name="Hug L.A."/>
            <person name="Thomas B.C."/>
            <person name="Sharon I."/>
            <person name="Castelle C.J."/>
            <person name="Singh A."/>
            <person name="Wilkins M.J."/>
            <person name="Williams K.H."/>
            <person name="Banfield J.F."/>
        </authorList>
    </citation>
    <scope>NUCLEOTIDE SEQUENCE [LARGE SCALE GENOMIC DNA]</scope>
</reference>
<dbReference type="PANTHER" id="PTHR21621">
    <property type="entry name" value="RIBOSOMAL PROTEIN S6 MODIFICATION PROTEIN"/>
    <property type="match status" value="1"/>
</dbReference>
<dbReference type="InterPro" id="IPR013651">
    <property type="entry name" value="ATP-grasp_RimK-type"/>
</dbReference>
<accession>A0A0G1GDE7</accession>
<sequence length="299" mass="33382">MENNLLIVTGGPVSKIEPFVEQAGKLGVKLTIASFSDLEFQSGGKYELKILGRDVRGFDVLYIRLVGKRLEDATLLARYAKEKGLRVVDKHYGSAHMMPVSLSKAIELSLLIENNIPTPATYFGSLENIKNKAGGVVGFPFVLKSTSGKKAREVWSPETHEELDELMNKLAKEEKEGKRFFAQEFTKASQRVRVFVLGDRAIGAITRPTKWRKRFIEKVNGEYPEGEKKAVYPVPEKYEALAVRAAKAVEIDIAGVDLAEDENGKMVVWEVNSAPAWKAVSKDTGINVEEEILKWILKK</sequence>
<dbReference type="STRING" id="1618578.UV74_C0013G0030"/>
<dbReference type="InterPro" id="IPR013815">
    <property type="entry name" value="ATP_grasp_subdomain_1"/>
</dbReference>
<feature type="domain" description="ATP-grasp" evidence="3">
    <location>
        <begin position="108"/>
        <end position="297"/>
    </location>
</feature>
<dbReference type="GO" id="GO:0005737">
    <property type="term" value="C:cytoplasm"/>
    <property type="evidence" value="ECO:0007669"/>
    <property type="project" value="TreeGrafter"/>
</dbReference>
<evidence type="ECO:0000256" key="1">
    <source>
        <dbReference type="PROSITE-ProRule" id="PRU00409"/>
    </source>
</evidence>
<dbReference type="Gene3D" id="3.30.1490.20">
    <property type="entry name" value="ATP-grasp fold, A domain"/>
    <property type="match status" value="1"/>
</dbReference>
<dbReference type="AlphaFoldDB" id="A0A0G1GDE7"/>
<evidence type="ECO:0000313" key="4">
    <source>
        <dbReference type="EMBL" id="KKS96908.1"/>
    </source>
</evidence>
<dbReference type="GO" id="GO:0005524">
    <property type="term" value="F:ATP binding"/>
    <property type="evidence" value="ECO:0007669"/>
    <property type="project" value="UniProtKB-UniRule"/>
</dbReference>
<evidence type="ECO:0000313" key="5">
    <source>
        <dbReference type="Proteomes" id="UP000034090"/>
    </source>
</evidence>
<dbReference type="GO" id="GO:0018169">
    <property type="term" value="F:ribosomal S6-glutamic acid ligase activity"/>
    <property type="evidence" value="ECO:0007669"/>
    <property type="project" value="TreeGrafter"/>
</dbReference>
<evidence type="ECO:0000256" key="2">
    <source>
        <dbReference type="SAM" id="Coils"/>
    </source>
</evidence>
<dbReference type="GO" id="GO:0046872">
    <property type="term" value="F:metal ion binding"/>
    <property type="evidence" value="ECO:0007669"/>
    <property type="project" value="InterPro"/>
</dbReference>